<keyword evidence="5 8" id="KW-1133">Transmembrane helix</keyword>
<dbReference type="InterPro" id="IPR001734">
    <property type="entry name" value="Na/solute_symporter"/>
</dbReference>
<proteinExistence type="inferred from homology"/>
<feature type="transmembrane region" description="Helical" evidence="8">
    <location>
        <begin position="45"/>
        <end position="68"/>
    </location>
</feature>
<dbReference type="Pfam" id="PF00474">
    <property type="entry name" value="SSF"/>
    <property type="match status" value="1"/>
</dbReference>
<keyword evidence="4 8" id="KW-0812">Transmembrane</keyword>
<protein>
    <submittedName>
        <fullName evidence="9">Solute:Na+ symporter, SSS family</fullName>
    </submittedName>
</protein>
<evidence type="ECO:0000256" key="7">
    <source>
        <dbReference type="RuleBase" id="RU362091"/>
    </source>
</evidence>
<evidence type="ECO:0000256" key="3">
    <source>
        <dbReference type="ARBA" id="ARBA00022448"/>
    </source>
</evidence>
<dbReference type="Gene3D" id="1.20.1730.10">
    <property type="entry name" value="Sodium/glucose cotransporter"/>
    <property type="match status" value="1"/>
</dbReference>
<evidence type="ECO:0000256" key="4">
    <source>
        <dbReference type="ARBA" id="ARBA00022692"/>
    </source>
</evidence>
<feature type="transmembrane region" description="Helical" evidence="8">
    <location>
        <begin position="74"/>
        <end position="92"/>
    </location>
</feature>
<keyword evidence="10" id="KW-1185">Reference proteome</keyword>
<feature type="transmembrane region" description="Helical" evidence="8">
    <location>
        <begin position="306"/>
        <end position="330"/>
    </location>
</feature>
<evidence type="ECO:0000256" key="1">
    <source>
        <dbReference type="ARBA" id="ARBA00004141"/>
    </source>
</evidence>
<feature type="transmembrane region" description="Helical" evidence="8">
    <location>
        <begin position="436"/>
        <end position="454"/>
    </location>
</feature>
<dbReference type="GO" id="GO:0022857">
    <property type="term" value="F:transmembrane transporter activity"/>
    <property type="evidence" value="ECO:0007669"/>
    <property type="project" value="InterPro"/>
</dbReference>
<dbReference type="EMBL" id="FORT01000022">
    <property type="protein sequence ID" value="SFK86533.1"/>
    <property type="molecule type" value="Genomic_DNA"/>
</dbReference>
<dbReference type="GO" id="GO:0005886">
    <property type="term" value="C:plasma membrane"/>
    <property type="evidence" value="ECO:0007669"/>
    <property type="project" value="TreeGrafter"/>
</dbReference>
<keyword evidence="6 8" id="KW-0472">Membrane</keyword>
<feature type="transmembrane region" description="Helical" evidence="8">
    <location>
        <begin position="182"/>
        <end position="204"/>
    </location>
</feature>
<dbReference type="PANTHER" id="PTHR48086">
    <property type="entry name" value="SODIUM/PROLINE SYMPORTER-RELATED"/>
    <property type="match status" value="1"/>
</dbReference>
<dbReference type="CDD" id="cd10322">
    <property type="entry name" value="SLC5sbd"/>
    <property type="match status" value="1"/>
</dbReference>
<dbReference type="InterPro" id="IPR050277">
    <property type="entry name" value="Sodium:Solute_Symporter"/>
</dbReference>
<dbReference type="AlphaFoldDB" id="A0A1I4D0J4"/>
<feature type="transmembrane region" description="Helical" evidence="8">
    <location>
        <begin position="375"/>
        <end position="399"/>
    </location>
</feature>
<dbReference type="PANTHER" id="PTHR48086:SF7">
    <property type="entry name" value="SODIUM-SOLUTE SYMPORTER-RELATED"/>
    <property type="match status" value="1"/>
</dbReference>
<keyword evidence="3" id="KW-0813">Transport</keyword>
<dbReference type="PROSITE" id="PS50283">
    <property type="entry name" value="NA_SOLUT_SYMP_3"/>
    <property type="match status" value="1"/>
</dbReference>
<feature type="transmembrane region" description="Helical" evidence="8">
    <location>
        <begin position="121"/>
        <end position="146"/>
    </location>
</feature>
<reference evidence="10" key="1">
    <citation type="submission" date="2016-10" db="EMBL/GenBank/DDBJ databases">
        <authorList>
            <person name="Varghese N."/>
            <person name="Submissions S."/>
        </authorList>
    </citation>
    <scope>NUCLEOTIDE SEQUENCE [LARGE SCALE GENOMIC DNA]</scope>
    <source>
        <strain evidence="10">OK042</strain>
    </source>
</reference>
<feature type="transmembrane region" description="Helical" evidence="8">
    <location>
        <begin position="152"/>
        <end position="175"/>
    </location>
</feature>
<accession>A0A1I4D0J4</accession>
<gene>
    <name evidence="9" type="ORF">SAMN05518846_12213</name>
</gene>
<dbReference type="RefSeq" id="WP_092276009.1">
    <property type="nucleotide sequence ID" value="NZ_FORT01000022.1"/>
</dbReference>
<evidence type="ECO:0000256" key="2">
    <source>
        <dbReference type="ARBA" id="ARBA00006434"/>
    </source>
</evidence>
<evidence type="ECO:0000256" key="8">
    <source>
        <dbReference type="SAM" id="Phobius"/>
    </source>
</evidence>
<evidence type="ECO:0000313" key="10">
    <source>
        <dbReference type="Proteomes" id="UP000198915"/>
    </source>
</evidence>
<dbReference type="Proteomes" id="UP000198915">
    <property type="component" value="Unassembled WGS sequence"/>
</dbReference>
<name>A0A1I4D0J4_9BACL</name>
<feature type="transmembrane region" description="Helical" evidence="8">
    <location>
        <begin position="6"/>
        <end position="24"/>
    </location>
</feature>
<dbReference type="STRING" id="1884381.SAMN05518846_12213"/>
<evidence type="ECO:0000256" key="5">
    <source>
        <dbReference type="ARBA" id="ARBA00022989"/>
    </source>
</evidence>
<feature type="transmembrane region" description="Helical" evidence="8">
    <location>
        <begin position="350"/>
        <end position="369"/>
    </location>
</feature>
<organism evidence="9 10">
    <name type="scientific">Brevibacillus centrosporus</name>
    <dbReference type="NCBI Taxonomy" id="54910"/>
    <lineage>
        <taxon>Bacteria</taxon>
        <taxon>Bacillati</taxon>
        <taxon>Bacillota</taxon>
        <taxon>Bacilli</taxon>
        <taxon>Bacillales</taxon>
        <taxon>Paenibacillaceae</taxon>
        <taxon>Brevibacillus</taxon>
    </lineage>
</organism>
<evidence type="ECO:0000256" key="6">
    <source>
        <dbReference type="ARBA" id="ARBA00023136"/>
    </source>
</evidence>
<comment type="similarity">
    <text evidence="2 7">Belongs to the sodium:solute symporter (SSF) (TC 2.A.21) family.</text>
</comment>
<feature type="transmembrane region" description="Helical" evidence="8">
    <location>
        <begin position="257"/>
        <end position="278"/>
    </location>
</feature>
<feature type="transmembrane region" description="Helical" evidence="8">
    <location>
        <begin position="411"/>
        <end position="430"/>
    </location>
</feature>
<comment type="subcellular location">
    <subcellularLocation>
        <location evidence="1">Membrane</location>
        <topology evidence="1">Multi-pass membrane protein</topology>
    </subcellularLocation>
</comment>
<sequence>MASIPFFICFLLVLFLTVIAGLAAKRRVKETSDFTNASGSLTSGMVAGALVGGFVGGTSIVGTGELAFSHGLTSLWFTLGGGVAVILLGFTAQRFRQMQVETLPELIGLQYGAQAQLGSSLFLSLGMFIQVVAQILAALPFVSVFWQTNLSVLALIPSFLIIAYVFAGGFMGASLVGTVKTVMLVALLLGTGVWLWATIDGGMYVKWWQEGRFQLIVPEAGMGWAQGLSMLIGIFSTQAYLQPIFASRSTRAAKTGAITAGFLIILIGMVSAWIGMFMHDVHPELLPREAIPQFFLMHSPAWLAGAAYAIILLSVVMTGAALTLSIATILNRDVLQRYSTRFVEETRKLAVSRLLILAVIGVSYAIVCWDDRGQILHWAFLAMTLRGVTIFFPVIFYLFRILPVQSKWAVAAIWGAPIFSLVWSGWFLPITGIDPLVISGFWSALALLIGWWLVRKEPRQNDMSLRHVDTR</sequence>
<feature type="transmembrane region" description="Helical" evidence="8">
    <location>
        <begin position="224"/>
        <end position="245"/>
    </location>
</feature>
<dbReference type="InterPro" id="IPR038377">
    <property type="entry name" value="Na/Glc_symporter_sf"/>
</dbReference>
<evidence type="ECO:0000313" key="9">
    <source>
        <dbReference type="EMBL" id="SFK86533.1"/>
    </source>
</evidence>